<dbReference type="EMBL" id="CP000304">
    <property type="protein sequence ID" value="ABP78290.1"/>
    <property type="molecule type" value="Genomic_DNA"/>
</dbReference>
<gene>
    <name evidence="1" type="ordered locus">PST_0584</name>
</gene>
<organism evidence="1 2">
    <name type="scientific">Stutzerimonas stutzeri (strain A1501)</name>
    <name type="common">Pseudomonas stutzeri</name>
    <dbReference type="NCBI Taxonomy" id="379731"/>
    <lineage>
        <taxon>Bacteria</taxon>
        <taxon>Pseudomonadati</taxon>
        <taxon>Pseudomonadota</taxon>
        <taxon>Gammaproteobacteria</taxon>
        <taxon>Pseudomonadales</taxon>
        <taxon>Pseudomonadaceae</taxon>
        <taxon>Stutzerimonas</taxon>
    </lineage>
</organism>
<dbReference type="AlphaFoldDB" id="A4VH39"/>
<protein>
    <submittedName>
        <fullName evidence="1">Uncharacterized protein</fullName>
    </submittedName>
</protein>
<dbReference type="HOGENOM" id="CLU_806239_0_0_6"/>
<reference evidence="1 2" key="1">
    <citation type="journal article" date="2008" name="Proc. Natl. Acad. Sci. U.S.A.">
        <title>Nitrogen fixation island and rhizosphere competence traits in the genome of root-associated Pseudomonas stutzeri A1501.</title>
        <authorList>
            <person name="Yan Y."/>
            <person name="Yang J."/>
            <person name="Dou Y."/>
            <person name="Chen M."/>
            <person name="Ping S."/>
            <person name="Peng J."/>
            <person name="Lu W."/>
            <person name="Zhang W."/>
            <person name="Yao Z."/>
            <person name="Li H."/>
            <person name="Liu W."/>
            <person name="He S."/>
            <person name="Geng L."/>
            <person name="Zhang X."/>
            <person name="Yang F."/>
            <person name="Yu H."/>
            <person name="Zhan Y."/>
            <person name="Li D."/>
            <person name="Lin Z."/>
            <person name="Wang Y."/>
            <person name="Elmerich C."/>
            <person name="Lin M."/>
            <person name="Jin Q."/>
        </authorList>
    </citation>
    <scope>NUCLEOTIDE SEQUENCE [LARGE SCALE GENOMIC DNA]</scope>
    <source>
        <strain evidence="1 2">A1501</strain>
    </source>
</reference>
<dbReference type="RefSeq" id="WP_011911816.1">
    <property type="nucleotide sequence ID" value="NC_009434.1"/>
</dbReference>
<dbReference type="Proteomes" id="UP000000233">
    <property type="component" value="Chromosome"/>
</dbReference>
<dbReference type="KEGG" id="psa:PST_0584"/>
<accession>A4VH39</accession>
<evidence type="ECO:0000313" key="2">
    <source>
        <dbReference type="Proteomes" id="UP000000233"/>
    </source>
</evidence>
<sequence>MSDLKRIINLHMSFASDMRDYLERNISCWHETLRSLQTRFWYEALSQRTGLNTAYELERHFEPSSFTFNDDGTIEYYKNKWTGYRQGQHRPMPPQRELVEKKAPGSTRELLHPLWSALDLNDKRVMREDAFLRQLLPPIQEVMFKPGSSGVLGYTTRASITQRLLDKLERRASMDVLACLTWLLREAAEKQCASAQLIGHALHNVLTMMALELHALKIALPLLQIFIDQILPLGLPQHYRAGMTPGDYVNASGYLNRIVYTTTKGRKRKLDWDQRGKIMQQLIQGKSGWSVKYAMMPQYELDDGGEELPADVIEAHSLASKRREWGWDCLLTGKEGRMPPVEVL</sequence>
<name>A4VH39_STUS1</name>
<proteinExistence type="predicted"/>
<keyword evidence="2" id="KW-1185">Reference proteome</keyword>
<dbReference type="eggNOG" id="ENOG50334HB">
    <property type="taxonomic scope" value="Bacteria"/>
</dbReference>
<evidence type="ECO:0000313" key="1">
    <source>
        <dbReference type="EMBL" id="ABP78290.1"/>
    </source>
</evidence>